<organism evidence="6 7">
    <name type="scientific">Plectus sambesii</name>
    <dbReference type="NCBI Taxonomy" id="2011161"/>
    <lineage>
        <taxon>Eukaryota</taxon>
        <taxon>Metazoa</taxon>
        <taxon>Ecdysozoa</taxon>
        <taxon>Nematoda</taxon>
        <taxon>Chromadorea</taxon>
        <taxon>Plectida</taxon>
        <taxon>Plectina</taxon>
        <taxon>Plectoidea</taxon>
        <taxon>Plectidae</taxon>
        <taxon>Plectus</taxon>
    </lineage>
</organism>
<evidence type="ECO:0000256" key="2">
    <source>
        <dbReference type="ARBA" id="ARBA00022803"/>
    </source>
</evidence>
<evidence type="ECO:0000256" key="1">
    <source>
        <dbReference type="ARBA" id="ARBA00022737"/>
    </source>
</evidence>
<keyword evidence="6" id="KW-1185">Reference proteome</keyword>
<dbReference type="GO" id="GO:0036064">
    <property type="term" value="C:ciliary basal body"/>
    <property type="evidence" value="ECO:0007669"/>
    <property type="project" value="TreeGrafter"/>
</dbReference>
<feature type="repeat" description="TPR" evidence="4">
    <location>
        <begin position="213"/>
        <end position="246"/>
    </location>
</feature>
<dbReference type="GO" id="GO:0061512">
    <property type="term" value="P:protein localization to cilium"/>
    <property type="evidence" value="ECO:0007669"/>
    <property type="project" value="TreeGrafter"/>
</dbReference>
<name>A0A914V086_9BILA</name>
<feature type="repeat" description="TPR" evidence="4">
    <location>
        <begin position="315"/>
        <end position="348"/>
    </location>
</feature>
<evidence type="ECO:0000256" key="5">
    <source>
        <dbReference type="SAM" id="MobiDB-lite"/>
    </source>
</evidence>
<keyword evidence="2 4" id="KW-0802">TPR repeat</keyword>
<keyword evidence="1" id="KW-0677">Repeat</keyword>
<feature type="repeat" description="TPR" evidence="4">
    <location>
        <begin position="161"/>
        <end position="194"/>
    </location>
</feature>
<protein>
    <submittedName>
        <fullName evidence="7">Bardet-Biedl syndrome 4 protein</fullName>
    </submittedName>
</protein>
<dbReference type="GO" id="GO:0060271">
    <property type="term" value="P:cilium assembly"/>
    <property type="evidence" value="ECO:0007669"/>
    <property type="project" value="TreeGrafter"/>
</dbReference>
<feature type="region of interest" description="Disordered" evidence="5">
    <location>
        <begin position="496"/>
        <end position="561"/>
    </location>
</feature>
<feature type="compositionally biased region" description="Polar residues" evidence="5">
    <location>
        <begin position="510"/>
        <end position="519"/>
    </location>
</feature>
<dbReference type="InterPro" id="IPR011990">
    <property type="entry name" value="TPR-like_helical_dom_sf"/>
</dbReference>
<evidence type="ECO:0000313" key="7">
    <source>
        <dbReference type="WBParaSite" id="PSAMB.scaffold1412size31831.g13007.t1"/>
    </source>
</evidence>
<dbReference type="SMART" id="SM00028">
    <property type="entry name" value="TPR"/>
    <property type="match status" value="7"/>
</dbReference>
<dbReference type="InterPro" id="IPR019734">
    <property type="entry name" value="TPR_rpt"/>
</dbReference>
<evidence type="ECO:0000256" key="4">
    <source>
        <dbReference type="PROSITE-ProRule" id="PRU00339"/>
    </source>
</evidence>
<dbReference type="Pfam" id="PF13432">
    <property type="entry name" value="TPR_16"/>
    <property type="match status" value="2"/>
</dbReference>
<evidence type="ECO:0000313" key="6">
    <source>
        <dbReference type="Proteomes" id="UP000887566"/>
    </source>
</evidence>
<dbReference type="Proteomes" id="UP000887566">
    <property type="component" value="Unplaced"/>
</dbReference>
<dbReference type="SUPFAM" id="SSF48452">
    <property type="entry name" value="TPR-like"/>
    <property type="match status" value="1"/>
</dbReference>
<dbReference type="PANTHER" id="PTHR44186">
    <property type="match status" value="1"/>
</dbReference>
<dbReference type="Pfam" id="PF13414">
    <property type="entry name" value="TPR_11"/>
    <property type="match status" value="1"/>
</dbReference>
<dbReference type="Gene3D" id="1.25.40.10">
    <property type="entry name" value="Tetratricopeptide repeat domain"/>
    <property type="match status" value="2"/>
</dbReference>
<dbReference type="AlphaFoldDB" id="A0A914V086"/>
<feature type="repeat" description="TPR" evidence="4">
    <location>
        <begin position="247"/>
        <end position="280"/>
    </location>
</feature>
<accession>A0A914V086</accession>
<dbReference type="WBParaSite" id="PSAMB.scaffold1412size31831.g13007.t1">
    <property type="protein sequence ID" value="PSAMB.scaffold1412size31831.g13007.t1"/>
    <property type="gene ID" value="PSAMB.scaffold1412size31831.g13007"/>
</dbReference>
<dbReference type="PANTHER" id="PTHR44186:SF1">
    <property type="entry name" value="BARDET-BIEDL SYNDROME 4 PROTEIN"/>
    <property type="match status" value="1"/>
</dbReference>
<feature type="compositionally biased region" description="Basic and acidic residues" evidence="5">
    <location>
        <begin position="552"/>
        <end position="561"/>
    </location>
</feature>
<feature type="repeat" description="TPR" evidence="4">
    <location>
        <begin position="127"/>
        <end position="160"/>
    </location>
</feature>
<comment type="similarity">
    <text evidence="3">Belongs to the BBS4 family.</text>
</comment>
<evidence type="ECO:0000256" key="3">
    <source>
        <dbReference type="ARBA" id="ARBA00023778"/>
    </source>
</evidence>
<dbReference type="PROSITE" id="PS50005">
    <property type="entry name" value="TPR"/>
    <property type="match status" value="5"/>
</dbReference>
<dbReference type="Pfam" id="PF13181">
    <property type="entry name" value="TPR_8"/>
    <property type="match status" value="1"/>
</dbReference>
<proteinExistence type="inferred from homology"/>
<reference evidence="7" key="1">
    <citation type="submission" date="2022-11" db="UniProtKB">
        <authorList>
            <consortium name="WormBaseParasite"/>
        </authorList>
    </citation>
    <scope>IDENTIFICATION</scope>
</reference>
<feature type="compositionally biased region" description="Acidic residues" evidence="5">
    <location>
        <begin position="19"/>
        <end position="34"/>
    </location>
</feature>
<feature type="region of interest" description="Disordered" evidence="5">
    <location>
        <begin position="1"/>
        <end position="83"/>
    </location>
</feature>
<sequence>MAESTMYAQVDTEATAPPEENETPGDGDNEDDLETAQVASENSANEQREKLDFSDDDVPIPAPAIDDAEGVVPKAPPPVQRLPRKAPELPQIERRNYLLHQHFVQGDVDACKALIKEQLDETQDQCEYAYYVKGLLLRQEGKVQESLDTFQRCAMLNSSNQMYIKQIGRSLFLLGKHKQAIDVFDEALKLGETDWEIYHWKALCYFQTQSLTEASFRLLGKICSEEGDLMTAMEAYRKALEVAPDNTEILTTLGLLYLKTGSNQQAFEVLGKALSYDPSNVAGILAAGSMMQKHGDNDVALTKYRVAAQQTPDSAQLWNNIGMCFHGKKKYVAAISCLKRANYLAPFDWKILYNLGIVHFAMQQCASAFHFLSSAINLQPKVGTLYMAMAVVLTHLEDFVNARQAYNRAIALDAHDPGICVNFAVFELKHGNRAEAVRWLTEYERRAVNTPAMVEPDMREVSEKLHQAINAVPAGAPPLNDQQRLAGDPQETPIVAENDQEDANVPRVRPTTSASTTDSVGPPLPTADPSVEAENLKKEETASVMSVNSKYPSHEEEQSVV</sequence>